<dbReference type="InterPro" id="IPR050701">
    <property type="entry name" value="Histone_Mod_Regulator"/>
</dbReference>
<feature type="coiled-coil region" evidence="9">
    <location>
        <begin position="420"/>
        <end position="453"/>
    </location>
</feature>
<keyword evidence="2" id="KW-0677">Repeat</keyword>
<keyword evidence="5 7" id="KW-0103">Bromodomain</keyword>
<dbReference type="Pfam" id="PF13831">
    <property type="entry name" value="PHD_2"/>
    <property type="match status" value="1"/>
</dbReference>
<feature type="domain" description="PHD-type" evidence="14">
    <location>
        <begin position="188"/>
        <end position="302"/>
    </location>
</feature>
<dbReference type="InterPro" id="IPR001965">
    <property type="entry name" value="Znf_PHD"/>
</dbReference>
<dbReference type="EMBL" id="JBBXMP010000020">
    <property type="protein sequence ID" value="KAL0068121.1"/>
    <property type="molecule type" value="Genomic_DNA"/>
</dbReference>
<evidence type="ECO:0000256" key="9">
    <source>
        <dbReference type="SAM" id="Coils"/>
    </source>
</evidence>
<dbReference type="InterPro" id="IPR011011">
    <property type="entry name" value="Znf_FYVE_PHD"/>
</dbReference>
<dbReference type="CDD" id="cd04369">
    <property type="entry name" value="Bromodomain"/>
    <property type="match status" value="1"/>
</dbReference>
<evidence type="ECO:0000256" key="4">
    <source>
        <dbReference type="ARBA" id="ARBA00022833"/>
    </source>
</evidence>
<accession>A0ABR3A2A8</accession>
<feature type="compositionally biased region" description="Pro residues" evidence="10">
    <location>
        <begin position="637"/>
        <end position="649"/>
    </location>
</feature>
<name>A0ABR3A2A8_9AGAR</name>
<dbReference type="Gene3D" id="1.20.920.10">
    <property type="entry name" value="Bromodomain-like"/>
    <property type="match status" value="1"/>
</dbReference>
<evidence type="ECO:0000259" key="13">
    <source>
        <dbReference type="PROSITE" id="PS50812"/>
    </source>
</evidence>
<feature type="region of interest" description="Disordered" evidence="10">
    <location>
        <begin position="308"/>
        <end position="335"/>
    </location>
</feature>
<dbReference type="SMART" id="SM00297">
    <property type="entry name" value="BROMO"/>
    <property type="match status" value="1"/>
</dbReference>
<keyword evidence="9" id="KW-0175">Coiled coil</keyword>
<evidence type="ECO:0000256" key="6">
    <source>
        <dbReference type="ARBA" id="ARBA00023242"/>
    </source>
</evidence>
<dbReference type="PROSITE" id="PS51805">
    <property type="entry name" value="EPHD"/>
    <property type="match status" value="1"/>
</dbReference>
<feature type="region of interest" description="Disordered" evidence="10">
    <location>
        <begin position="632"/>
        <end position="915"/>
    </location>
</feature>
<dbReference type="PANTHER" id="PTHR13793">
    <property type="entry name" value="PHD FINGER PROTEINS"/>
    <property type="match status" value="1"/>
</dbReference>
<keyword evidence="6" id="KW-0539">Nucleus</keyword>
<dbReference type="Pfam" id="PF00439">
    <property type="entry name" value="Bromodomain"/>
    <property type="match status" value="1"/>
</dbReference>
<feature type="domain" description="PHD-type" evidence="12">
    <location>
        <begin position="134"/>
        <end position="184"/>
    </location>
</feature>
<dbReference type="PRINTS" id="PR00503">
    <property type="entry name" value="BROMODOMAIN"/>
</dbReference>
<evidence type="ECO:0000256" key="10">
    <source>
        <dbReference type="SAM" id="MobiDB-lite"/>
    </source>
</evidence>
<dbReference type="CDD" id="cd15492">
    <property type="entry name" value="PHD_BRPF_JADE_like"/>
    <property type="match status" value="1"/>
</dbReference>
<keyword evidence="4" id="KW-0862">Zinc</keyword>
<evidence type="ECO:0000313" key="15">
    <source>
        <dbReference type="EMBL" id="KAL0068121.1"/>
    </source>
</evidence>
<evidence type="ECO:0000256" key="7">
    <source>
        <dbReference type="PROSITE-ProRule" id="PRU00035"/>
    </source>
</evidence>
<dbReference type="Pfam" id="PF10513">
    <property type="entry name" value="EPL1"/>
    <property type="match status" value="1"/>
</dbReference>
<evidence type="ECO:0000259" key="14">
    <source>
        <dbReference type="PROSITE" id="PS51805"/>
    </source>
</evidence>
<feature type="domain" description="PWWP" evidence="13">
    <location>
        <begin position="1028"/>
        <end position="1093"/>
    </location>
</feature>
<dbReference type="SUPFAM" id="SSF63748">
    <property type="entry name" value="Tudor/PWWP/MBT"/>
    <property type="match status" value="1"/>
</dbReference>
<dbReference type="InterPro" id="IPR034732">
    <property type="entry name" value="EPHD"/>
</dbReference>
<proteinExistence type="predicted"/>
<evidence type="ECO:0000256" key="3">
    <source>
        <dbReference type="ARBA" id="ARBA00022771"/>
    </source>
</evidence>
<keyword evidence="16" id="KW-1185">Reference proteome</keyword>
<feature type="compositionally biased region" description="Basic residues" evidence="10">
    <location>
        <begin position="994"/>
        <end position="1004"/>
    </location>
</feature>
<dbReference type="InterPro" id="IPR019542">
    <property type="entry name" value="Enhancer_polycomb-like_N"/>
</dbReference>
<dbReference type="Pfam" id="PF00855">
    <property type="entry name" value="PWWP"/>
    <property type="match status" value="1"/>
</dbReference>
<dbReference type="InterPro" id="IPR013083">
    <property type="entry name" value="Znf_RING/FYVE/PHD"/>
</dbReference>
<protein>
    <submittedName>
        <fullName evidence="15">Uncharacterized protein</fullName>
    </submittedName>
</protein>
<evidence type="ECO:0000256" key="1">
    <source>
        <dbReference type="ARBA" id="ARBA00022723"/>
    </source>
</evidence>
<dbReference type="SUPFAM" id="SSF47370">
    <property type="entry name" value="Bromodomain"/>
    <property type="match status" value="1"/>
</dbReference>
<dbReference type="Proteomes" id="UP001437256">
    <property type="component" value="Unassembled WGS sequence"/>
</dbReference>
<dbReference type="PROSITE" id="PS50014">
    <property type="entry name" value="BROMODOMAIN_2"/>
    <property type="match status" value="1"/>
</dbReference>
<evidence type="ECO:0000256" key="5">
    <source>
        <dbReference type="ARBA" id="ARBA00023117"/>
    </source>
</evidence>
<feature type="compositionally biased region" description="Polar residues" evidence="10">
    <location>
        <begin position="705"/>
        <end position="730"/>
    </location>
</feature>
<evidence type="ECO:0000259" key="11">
    <source>
        <dbReference type="PROSITE" id="PS50014"/>
    </source>
</evidence>
<evidence type="ECO:0000256" key="8">
    <source>
        <dbReference type="PROSITE-ProRule" id="PRU00146"/>
    </source>
</evidence>
<dbReference type="Gene3D" id="3.30.40.10">
    <property type="entry name" value="Zinc/RING finger domain, C3HC4 (zinc finger)"/>
    <property type="match status" value="2"/>
</dbReference>
<dbReference type="PROSITE" id="PS01359">
    <property type="entry name" value="ZF_PHD_1"/>
    <property type="match status" value="1"/>
</dbReference>
<dbReference type="SMART" id="SM00293">
    <property type="entry name" value="PWWP"/>
    <property type="match status" value="1"/>
</dbReference>
<feature type="compositionally biased region" description="Basic and acidic residues" evidence="10">
    <location>
        <begin position="659"/>
        <end position="675"/>
    </location>
</feature>
<evidence type="ECO:0000313" key="16">
    <source>
        <dbReference type="Proteomes" id="UP001437256"/>
    </source>
</evidence>
<comment type="caution">
    <text evidence="15">The sequence shown here is derived from an EMBL/GenBank/DDBJ whole genome shotgun (WGS) entry which is preliminary data.</text>
</comment>
<feature type="domain" description="Bromo" evidence="11">
    <location>
        <begin position="474"/>
        <end position="544"/>
    </location>
</feature>
<organism evidence="15 16">
    <name type="scientific">Marasmius tenuissimus</name>
    <dbReference type="NCBI Taxonomy" id="585030"/>
    <lineage>
        <taxon>Eukaryota</taxon>
        <taxon>Fungi</taxon>
        <taxon>Dikarya</taxon>
        <taxon>Basidiomycota</taxon>
        <taxon>Agaricomycotina</taxon>
        <taxon>Agaricomycetes</taxon>
        <taxon>Agaricomycetidae</taxon>
        <taxon>Agaricales</taxon>
        <taxon>Marasmiineae</taxon>
        <taxon>Marasmiaceae</taxon>
        <taxon>Marasmius</taxon>
    </lineage>
</organism>
<reference evidence="15 16" key="1">
    <citation type="submission" date="2024-05" db="EMBL/GenBank/DDBJ databases">
        <title>A draft genome resource for the thread blight pathogen Marasmius tenuissimus strain MS-2.</title>
        <authorList>
            <person name="Yulfo-Soto G.E."/>
            <person name="Baruah I.K."/>
            <person name="Amoako-Attah I."/>
            <person name="Bukari Y."/>
            <person name="Meinhardt L.W."/>
            <person name="Bailey B.A."/>
            <person name="Cohen S.P."/>
        </authorList>
    </citation>
    <scope>NUCLEOTIDE SEQUENCE [LARGE SCALE GENOMIC DNA]</scope>
    <source>
        <strain evidence="15 16">MS-2</strain>
    </source>
</reference>
<dbReference type="PROSITE" id="PS50812">
    <property type="entry name" value="PWWP"/>
    <property type="match status" value="1"/>
</dbReference>
<dbReference type="SMART" id="SM00249">
    <property type="entry name" value="PHD"/>
    <property type="match status" value="1"/>
</dbReference>
<dbReference type="InterPro" id="IPR019786">
    <property type="entry name" value="Zinc_finger_PHD-type_CS"/>
</dbReference>
<dbReference type="PROSITE" id="PS50016">
    <property type="entry name" value="ZF_PHD_2"/>
    <property type="match status" value="1"/>
</dbReference>
<dbReference type="InterPro" id="IPR001487">
    <property type="entry name" value="Bromodomain"/>
</dbReference>
<feature type="region of interest" description="Disordered" evidence="10">
    <location>
        <begin position="934"/>
        <end position="958"/>
    </location>
</feature>
<dbReference type="Pfam" id="PF13832">
    <property type="entry name" value="zf-HC5HC2H_2"/>
    <property type="match status" value="1"/>
</dbReference>
<dbReference type="SUPFAM" id="SSF57903">
    <property type="entry name" value="FYVE/PHD zinc finger"/>
    <property type="match status" value="1"/>
</dbReference>
<sequence>MGRVRLSPVPHAAVAPLPVVSFEIVEDDVSAPPSGVHDNQARSYGYNDFSEFQRPDHYIRHIEPLEMDLARQVEYDMDEQDKEWLDAMNAERKKDQLDKITYETFEVVMDRLEKEWFDLTKNIPKPDFAMPSEDSTCAICDDSEGENANAIVFCDGCNLAVHQDCYGVPYIPEGQWLCRKCTVSPEIPPSCVLCPNEGGAFKQTVTGEWCHLLCAIWIPETRVANDVFMEPVTGVERISKQRWKLASHFSPSFLLSSSAILETSCFLAFHPTCARKEKLLLPMKSTQGTEPLTLTCYCERHLPKEQQEAREKALAAEDEDEALDHPSKSSKSARAYAKSYKPGPPLIPAIIVNRISQYIAKINFRKKPDFLYMMCRYWSLKREARRGAPLLKRLHLEPWTANNGAQLQSEEERAKKLSLLRGLEENLDKAKALVELTRKREVKKRQQAELIQNFLTSSLFPHESKLRFAFENIIQMDRHDYFKNPVNKAQVPDYFEVVKQPMCWTVIDGKLDKHQYWDLDEFKHDIQLVLDNAILYNKSGTPYHKTATRIRAALPTHFQELDQLTLAHPRPDTNLPNEVASEFVPWASPSSYAIGDLEPPMDVIELLVSSEAFANDLSIILNDDPITSLFNFELPVDKPPPPPPPPPPPKSRKGKHKQTRAEKDAYNAKRREQRAAMKATTETGGLPDGAVISTPSAFTEDGDVGSTTSEMSANDALSSGSVSAGPSQLSKNRRPPTISLPSQPELLDSVDNKGSFRFFNAGWILPPDQKRGGRGTATERPPLPPPRKKARTGPGADERAASSLSVFSTAEAENETLRESPGAGESSARDPPVPHYEDADASTAEQEPEDQAEKSEQQAIEDEVQPPPESANVSVEHESMEIDVPSVPPPVEDPPTDPESGLPPRTITRLANGTTIIEELDTPAIRRLKNMKRKEERGKLQQAITSGAQAPVAGSLQGQTKLESELSSLNEFGSEGNLKASHVQDLPGDTAQKPKGKGKGKGKARQPMSANAPEPGLIQLDDGKLLPGGTLVWAKSGSYPWWPAVIWEADDPTVPVNIVELCKKEQKKRKGKTIHIIQFFDKTSSWCVARPSL</sequence>
<evidence type="ECO:0000256" key="2">
    <source>
        <dbReference type="ARBA" id="ARBA00022737"/>
    </source>
</evidence>
<feature type="region of interest" description="Disordered" evidence="10">
    <location>
        <begin position="979"/>
        <end position="1017"/>
    </location>
</feature>
<dbReference type="Gene3D" id="2.30.30.140">
    <property type="match status" value="1"/>
</dbReference>
<keyword evidence="3 8" id="KW-0863">Zinc-finger</keyword>
<dbReference type="PANTHER" id="PTHR13793:SF107">
    <property type="entry name" value="BROMODOMAIN-CONTAINING PROTEIN HOMOLOG"/>
    <property type="match status" value="1"/>
</dbReference>
<gene>
    <name evidence="15" type="ORF">AAF712_004781</name>
</gene>
<evidence type="ECO:0000259" key="12">
    <source>
        <dbReference type="PROSITE" id="PS50016"/>
    </source>
</evidence>
<dbReference type="InterPro" id="IPR000313">
    <property type="entry name" value="PWWP_dom"/>
</dbReference>
<dbReference type="InterPro" id="IPR019787">
    <property type="entry name" value="Znf_PHD-finger"/>
</dbReference>
<keyword evidence="1" id="KW-0479">Metal-binding</keyword>
<dbReference type="InterPro" id="IPR036427">
    <property type="entry name" value="Bromodomain-like_sf"/>
</dbReference>